<feature type="chain" id="PRO_5037595382" description="DUF5329 domain-containing protein" evidence="1">
    <location>
        <begin position="22"/>
        <end position="121"/>
    </location>
</feature>
<dbReference type="EMBL" id="CAJQUM010000001">
    <property type="protein sequence ID" value="CAG4883033.1"/>
    <property type="molecule type" value="Genomic_DNA"/>
</dbReference>
<proteinExistence type="predicted"/>
<comment type="caution">
    <text evidence="2">The sequence shown here is derived from an EMBL/GenBank/DDBJ whole genome shotgun (WGS) entry which is preliminary data.</text>
</comment>
<accession>A0A916J449</accession>
<sequence length="121" mass="13607">MRLIMSSILILGFLLAPTARAEPATSVQIEVNFLLGYVEGTGCEFYRNGSWYDSKAAQVHLRDKYKYLVARNLINTTEDFIARAATESSFSGQPYVVRCNGGATITSSQWLRDELARLRTY</sequence>
<dbReference type="Proteomes" id="UP000742786">
    <property type="component" value="Unassembled WGS sequence"/>
</dbReference>
<gene>
    <name evidence="2" type="ORF">GTOL_10915</name>
</gene>
<dbReference type="AlphaFoldDB" id="A0A916J449"/>
<dbReference type="Pfam" id="PF17263">
    <property type="entry name" value="DUF5329"/>
    <property type="match status" value="1"/>
</dbReference>
<evidence type="ECO:0000313" key="2">
    <source>
        <dbReference type="EMBL" id="CAG4883033.1"/>
    </source>
</evidence>
<keyword evidence="1" id="KW-0732">Signal</keyword>
<keyword evidence="3" id="KW-1185">Reference proteome</keyword>
<evidence type="ECO:0000313" key="3">
    <source>
        <dbReference type="Proteomes" id="UP000742786"/>
    </source>
</evidence>
<name>A0A916J449_9PROT</name>
<reference evidence="2" key="1">
    <citation type="submission" date="2021-04" db="EMBL/GenBank/DDBJ databases">
        <authorList>
            <person name="Hornung B."/>
        </authorList>
    </citation>
    <scope>NUCLEOTIDE SEQUENCE</scope>
    <source>
        <strain evidence="2">G5G6</strain>
    </source>
</reference>
<evidence type="ECO:0008006" key="4">
    <source>
        <dbReference type="Google" id="ProtNLM"/>
    </source>
</evidence>
<organism evidence="2 3">
    <name type="scientific">Georgfuchsia toluolica</name>
    <dbReference type="NCBI Taxonomy" id="424218"/>
    <lineage>
        <taxon>Bacteria</taxon>
        <taxon>Pseudomonadati</taxon>
        <taxon>Pseudomonadota</taxon>
        <taxon>Betaproteobacteria</taxon>
        <taxon>Nitrosomonadales</taxon>
        <taxon>Sterolibacteriaceae</taxon>
        <taxon>Georgfuchsia</taxon>
    </lineage>
</organism>
<protein>
    <recommendedName>
        <fullName evidence="4">DUF5329 domain-containing protein</fullName>
    </recommendedName>
</protein>
<evidence type="ECO:0000256" key="1">
    <source>
        <dbReference type="SAM" id="SignalP"/>
    </source>
</evidence>
<dbReference type="InterPro" id="IPR035242">
    <property type="entry name" value="DUF5329"/>
</dbReference>
<feature type="signal peptide" evidence="1">
    <location>
        <begin position="1"/>
        <end position="21"/>
    </location>
</feature>